<sequence length="402" mass="44078">MFYHGRSTWKHWSVGERSAVEAGANDVTSVRRIAPGNVPTPRSAIVFGGSGGRPAASLTLIINPASRSEGDVSDGQSAWRPDAASLQPTAAPANTNIHAGPTVTRPTTRVWASSEGRQANVVDDIIAKVSTMLAMSDGDGSGGGVADCEIVEDAAADDVEEENDEVDAEEPWPTTKSQKKTPARKPAPKGLEGEGQRRGWRERQGKDNMDVVLWPLKTVHISGAGGGVERECSVCKWVDKEHSTSPFDRRPSQAAGMDIVICCRGVVLNRTVVFYEYQHRRGNAHGRAMEFDHHVNHKDFRYYEADANAVTCLAVVVGFGFSRRALRKVIMHITRVGTAVPTRFIGGVDVLAEMMRMIITNFGMEFRDRMHHPVTYTVVLHVPFEQRDDLHGDIDILREGML</sequence>
<gene>
    <name evidence="2" type="ORF">CBR_g72670</name>
</gene>
<feature type="compositionally biased region" description="Acidic residues" evidence="1">
    <location>
        <begin position="156"/>
        <end position="170"/>
    </location>
</feature>
<dbReference type="AlphaFoldDB" id="A0A388KA30"/>
<feature type="compositionally biased region" description="Basic and acidic residues" evidence="1">
    <location>
        <begin position="191"/>
        <end position="204"/>
    </location>
</feature>
<comment type="caution">
    <text evidence="2">The sequence shown here is derived from an EMBL/GenBank/DDBJ whole genome shotgun (WGS) entry which is preliminary data.</text>
</comment>
<evidence type="ECO:0000256" key="1">
    <source>
        <dbReference type="SAM" id="MobiDB-lite"/>
    </source>
</evidence>
<keyword evidence="3" id="KW-1185">Reference proteome</keyword>
<evidence type="ECO:0000313" key="3">
    <source>
        <dbReference type="Proteomes" id="UP000265515"/>
    </source>
</evidence>
<accession>A0A388KA30</accession>
<dbReference type="Gramene" id="GBG66915">
    <property type="protein sequence ID" value="GBG66915"/>
    <property type="gene ID" value="CBR_g72670"/>
</dbReference>
<feature type="region of interest" description="Disordered" evidence="1">
    <location>
        <begin position="88"/>
        <end position="115"/>
    </location>
</feature>
<feature type="region of interest" description="Disordered" evidence="1">
    <location>
        <begin position="156"/>
        <end position="204"/>
    </location>
</feature>
<feature type="compositionally biased region" description="Polar residues" evidence="1">
    <location>
        <begin position="88"/>
        <end position="97"/>
    </location>
</feature>
<evidence type="ECO:0000313" key="2">
    <source>
        <dbReference type="EMBL" id="GBG66915.1"/>
    </source>
</evidence>
<reference evidence="2 3" key="1">
    <citation type="journal article" date="2018" name="Cell">
        <title>The Chara Genome: Secondary Complexity and Implications for Plant Terrestrialization.</title>
        <authorList>
            <person name="Nishiyama T."/>
            <person name="Sakayama H."/>
            <person name="Vries J.D."/>
            <person name="Buschmann H."/>
            <person name="Saint-Marcoux D."/>
            <person name="Ullrich K.K."/>
            <person name="Haas F.B."/>
            <person name="Vanderstraeten L."/>
            <person name="Becker D."/>
            <person name="Lang D."/>
            <person name="Vosolsobe S."/>
            <person name="Rombauts S."/>
            <person name="Wilhelmsson P.K.I."/>
            <person name="Janitza P."/>
            <person name="Kern R."/>
            <person name="Heyl A."/>
            <person name="Rumpler F."/>
            <person name="Villalobos L.I.A.C."/>
            <person name="Clay J.M."/>
            <person name="Skokan R."/>
            <person name="Toyoda A."/>
            <person name="Suzuki Y."/>
            <person name="Kagoshima H."/>
            <person name="Schijlen E."/>
            <person name="Tajeshwar N."/>
            <person name="Catarino B."/>
            <person name="Hetherington A.J."/>
            <person name="Saltykova A."/>
            <person name="Bonnot C."/>
            <person name="Breuninger H."/>
            <person name="Symeonidi A."/>
            <person name="Radhakrishnan G.V."/>
            <person name="Van Nieuwerburgh F."/>
            <person name="Deforce D."/>
            <person name="Chang C."/>
            <person name="Karol K.G."/>
            <person name="Hedrich R."/>
            <person name="Ulvskov P."/>
            <person name="Glockner G."/>
            <person name="Delwiche C.F."/>
            <person name="Petrasek J."/>
            <person name="Van de Peer Y."/>
            <person name="Friml J."/>
            <person name="Beilby M."/>
            <person name="Dolan L."/>
            <person name="Kohara Y."/>
            <person name="Sugano S."/>
            <person name="Fujiyama A."/>
            <person name="Delaux P.-M."/>
            <person name="Quint M."/>
            <person name="TheiBen G."/>
            <person name="Hagemann M."/>
            <person name="Harholt J."/>
            <person name="Dunand C."/>
            <person name="Zachgo S."/>
            <person name="Langdale J."/>
            <person name="Maumus F."/>
            <person name="Straeten D.V.D."/>
            <person name="Gould S.B."/>
            <person name="Rensing S.A."/>
        </authorList>
    </citation>
    <scope>NUCLEOTIDE SEQUENCE [LARGE SCALE GENOMIC DNA]</scope>
    <source>
        <strain evidence="2 3">S276</strain>
    </source>
</reference>
<name>A0A388KA30_CHABU</name>
<dbReference type="Proteomes" id="UP000265515">
    <property type="component" value="Unassembled WGS sequence"/>
</dbReference>
<feature type="compositionally biased region" description="Basic residues" evidence="1">
    <location>
        <begin position="177"/>
        <end position="187"/>
    </location>
</feature>
<dbReference type="EMBL" id="BFEA01000080">
    <property type="protein sequence ID" value="GBG66915.1"/>
    <property type="molecule type" value="Genomic_DNA"/>
</dbReference>
<protein>
    <submittedName>
        <fullName evidence="2">Uncharacterized protein</fullName>
    </submittedName>
</protein>
<feature type="compositionally biased region" description="Polar residues" evidence="1">
    <location>
        <begin position="104"/>
        <end position="115"/>
    </location>
</feature>
<organism evidence="2 3">
    <name type="scientific">Chara braunii</name>
    <name type="common">Braun's stonewort</name>
    <dbReference type="NCBI Taxonomy" id="69332"/>
    <lineage>
        <taxon>Eukaryota</taxon>
        <taxon>Viridiplantae</taxon>
        <taxon>Streptophyta</taxon>
        <taxon>Charophyceae</taxon>
        <taxon>Charales</taxon>
        <taxon>Characeae</taxon>
        <taxon>Chara</taxon>
    </lineage>
</organism>
<proteinExistence type="predicted"/>